<organism evidence="1 2">
    <name type="scientific">Toxocara canis</name>
    <name type="common">Canine roundworm</name>
    <dbReference type="NCBI Taxonomy" id="6265"/>
    <lineage>
        <taxon>Eukaryota</taxon>
        <taxon>Metazoa</taxon>
        <taxon>Ecdysozoa</taxon>
        <taxon>Nematoda</taxon>
        <taxon>Chromadorea</taxon>
        <taxon>Rhabditida</taxon>
        <taxon>Spirurina</taxon>
        <taxon>Ascaridomorpha</taxon>
        <taxon>Ascaridoidea</taxon>
        <taxon>Toxocaridae</taxon>
        <taxon>Toxocara</taxon>
    </lineage>
</organism>
<dbReference type="InterPro" id="IPR037460">
    <property type="entry name" value="SEST-like"/>
</dbReference>
<name>A0A0B2VD61_TOXCA</name>
<evidence type="ECO:0008006" key="3">
    <source>
        <dbReference type="Google" id="ProtNLM"/>
    </source>
</evidence>
<accession>A0A0B2VD61</accession>
<dbReference type="InterPro" id="IPR036514">
    <property type="entry name" value="SGNH_hydro_sf"/>
</dbReference>
<dbReference type="Proteomes" id="UP000031036">
    <property type="component" value="Unassembled WGS sequence"/>
</dbReference>
<evidence type="ECO:0000313" key="1">
    <source>
        <dbReference type="EMBL" id="KHN81456.1"/>
    </source>
</evidence>
<protein>
    <recommendedName>
        <fullName evidence="3">SGNH hydrolase-type esterase domain-containing protein</fullName>
    </recommendedName>
</protein>
<proteinExistence type="predicted"/>
<sequence>MMTSPFAPSLFMFFFHLVNNWPKFALFIFDHSVRSNVYRIEIHWSRPSIGDSFPYSNTFVNTPEEFARNYGRATVSVCDSIPSRLRNTSIIFQWTVDYRTEHRQLSSSHCRVDWIAPIQIYKKIRDVTPDSALHFTYLPCTGASVDNGILVSATGSSQLDVVRQLAQLRKSGPDLLLMSAGGNDIGYSEILSTLIWGESSSLFASVDMRFFYASYQLDRIAAQLQKIKPNQVIIPHYFDLTRNERGVVDANCDELRQITTEKLRLAEKKILQRINKLISKKSHEYGWIPVERIGDVFHSRGLCSSRPLIRSVRDSIRLQGNSMGAFHPTEEAHQMIAEIIWQQLQHAGR</sequence>
<reference evidence="1 2" key="1">
    <citation type="submission" date="2014-11" db="EMBL/GenBank/DDBJ databases">
        <title>Genetic blueprint of the zoonotic pathogen Toxocara canis.</title>
        <authorList>
            <person name="Zhu X.-Q."/>
            <person name="Korhonen P.K."/>
            <person name="Cai H."/>
            <person name="Young N.D."/>
            <person name="Nejsum P."/>
            <person name="von Samson-Himmelstjerna G."/>
            <person name="Boag P.R."/>
            <person name="Tan P."/>
            <person name="Li Q."/>
            <person name="Min J."/>
            <person name="Yang Y."/>
            <person name="Wang X."/>
            <person name="Fang X."/>
            <person name="Hall R.S."/>
            <person name="Hofmann A."/>
            <person name="Sternberg P.W."/>
            <person name="Jex A.R."/>
            <person name="Gasser R.B."/>
        </authorList>
    </citation>
    <scope>NUCLEOTIDE SEQUENCE [LARGE SCALE GENOMIC DNA]</scope>
    <source>
        <strain evidence="1">PN_DK_2014</strain>
    </source>
</reference>
<dbReference type="PANTHER" id="PTHR37981">
    <property type="entry name" value="LIPASE 2"/>
    <property type="match status" value="1"/>
</dbReference>
<comment type="caution">
    <text evidence="1">The sequence shown here is derived from an EMBL/GenBank/DDBJ whole genome shotgun (WGS) entry which is preliminary data.</text>
</comment>
<dbReference type="SUPFAM" id="SSF52266">
    <property type="entry name" value="SGNH hydrolase"/>
    <property type="match status" value="1"/>
</dbReference>
<gene>
    <name evidence="1" type="ORF">Tcan_02635</name>
</gene>
<dbReference type="PANTHER" id="PTHR37981:SF1">
    <property type="entry name" value="SGNH HYDROLASE-TYPE ESTERASE DOMAIN-CONTAINING PROTEIN"/>
    <property type="match status" value="1"/>
</dbReference>
<dbReference type="OMA" id="FHLINNW"/>
<dbReference type="EMBL" id="JPKZ01001514">
    <property type="protein sequence ID" value="KHN81456.1"/>
    <property type="molecule type" value="Genomic_DNA"/>
</dbReference>
<dbReference type="AlphaFoldDB" id="A0A0B2VD61"/>
<dbReference type="GO" id="GO:0006629">
    <property type="term" value="P:lipid metabolic process"/>
    <property type="evidence" value="ECO:0007669"/>
    <property type="project" value="TreeGrafter"/>
</dbReference>
<dbReference type="GO" id="GO:0016788">
    <property type="term" value="F:hydrolase activity, acting on ester bonds"/>
    <property type="evidence" value="ECO:0007669"/>
    <property type="project" value="InterPro"/>
</dbReference>
<evidence type="ECO:0000313" key="2">
    <source>
        <dbReference type="Proteomes" id="UP000031036"/>
    </source>
</evidence>
<keyword evidence="2" id="KW-1185">Reference proteome</keyword>
<dbReference type="Gene3D" id="3.40.50.1110">
    <property type="entry name" value="SGNH hydrolase"/>
    <property type="match status" value="1"/>
</dbReference>
<dbReference type="OrthoDB" id="21678at2759"/>